<sequence>MSDVARWKVRGPVKTLRSEFATWDLDRQDWQPIQHFTVGTFRLDGMILRLDAKNPDGTIAHSQWLYDDGGRLAESNSSMNEGPLDRTAYVYDEGGRHIRTTHVDHDGTQTDVEVCSYEVGGSKTKVRFLSTGVVALECSSADVCGACTGYAVEGTESAYNAPGATTMTVVYDERTLPVKVSFQDADHRLLSYVNLRRDRTGKLLSEEMQQGDKLLFQSHLDQAAPEERERLAAMFEAVLGDAISRTIYRYDAYGRLLTRDHRMGNLGGSSTTYRYNANDDPSEETAEHRSREASYDETGTLHYTSDRLNVQHNRLEYVHDGHGDWTERIVSFRSGSESEFERSNIERRSITYYSS</sequence>
<feature type="region of interest" description="Disordered" evidence="1">
    <location>
        <begin position="267"/>
        <end position="295"/>
    </location>
</feature>
<organism evidence="2 3">
    <name type="scientific">Acidisarcina polymorpha</name>
    <dbReference type="NCBI Taxonomy" id="2211140"/>
    <lineage>
        <taxon>Bacteria</taxon>
        <taxon>Pseudomonadati</taxon>
        <taxon>Acidobacteriota</taxon>
        <taxon>Terriglobia</taxon>
        <taxon>Terriglobales</taxon>
        <taxon>Acidobacteriaceae</taxon>
        <taxon>Acidisarcina</taxon>
    </lineage>
</organism>
<reference evidence="2 3" key="1">
    <citation type="journal article" date="2018" name="Front. Microbiol.">
        <title>Hydrolytic Capabilities as a Key to Environmental Success: Chitinolytic and Cellulolytic Acidobacteria From Acidic Sub-arctic Soils and Boreal Peatlands.</title>
        <authorList>
            <person name="Belova S.E."/>
            <person name="Ravin N.V."/>
            <person name="Pankratov T.A."/>
            <person name="Rakitin A.L."/>
            <person name="Ivanova A.A."/>
            <person name="Beletsky A.V."/>
            <person name="Mardanov A.V."/>
            <person name="Sinninghe Damste J.S."/>
            <person name="Dedysh S.N."/>
        </authorList>
    </citation>
    <scope>NUCLEOTIDE SEQUENCE [LARGE SCALE GENOMIC DNA]</scope>
    <source>
        <strain evidence="2 3">SBC82</strain>
    </source>
</reference>
<keyword evidence="3" id="KW-1185">Reference proteome</keyword>
<dbReference type="EMBL" id="CP030840">
    <property type="protein sequence ID" value="AXC12098.1"/>
    <property type="molecule type" value="Genomic_DNA"/>
</dbReference>
<dbReference type="OrthoDB" id="9816400at2"/>
<evidence type="ECO:0008006" key="4">
    <source>
        <dbReference type="Google" id="ProtNLM"/>
    </source>
</evidence>
<dbReference type="AlphaFoldDB" id="A0A2Z5FZ26"/>
<name>A0A2Z5FZ26_9BACT</name>
<feature type="compositionally biased region" description="Basic and acidic residues" evidence="1">
    <location>
        <begin position="285"/>
        <end position="294"/>
    </location>
</feature>
<accession>A0A2Z5FZ26</accession>
<proteinExistence type="predicted"/>
<protein>
    <recommendedName>
        <fullName evidence="4">Rhs-family protein</fullName>
    </recommendedName>
</protein>
<gene>
    <name evidence="2" type="ORF">ACPOL_2790</name>
</gene>
<dbReference type="Gene3D" id="2.180.10.10">
    <property type="entry name" value="RHS repeat-associated core"/>
    <property type="match status" value="1"/>
</dbReference>
<evidence type="ECO:0000313" key="3">
    <source>
        <dbReference type="Proteomes" id="UP000253606"/>
    </source>
</evidence>
<evidence type="ECO:0000313" key="2">
    <source>
        <dbReference type="EMBL" id="AXC12098.1"/>
    </source>
</evidence>
<dbReference type="Proteomes" id="UP000253606">
    <property type="component" value="Chromosome"/>
</dbReference>
<evidence type="ECO:0000256" key="1">
    <source>
        <dbReference type="SAM" id="MobiDB-lite"/>
    </source>
</evidence>
<dbReference type="KEGG" id="abas:ACPOL_2790"/>